<proteinExistence type="predicted"/>
<feature type="region of interest" description="Disordered" evidence="1">
    <location>
        <begin position="41"/>
        <end position="74"/>
    </location>
</feature>
<organism evidence="2 3">
    <name type="scientific">Microbispora corallina</name>
    <dbReference type="NCBI Taxonomy" id="83302"/>
    <lineage>
        <taxon>Bacteria</taxon>
        <taxon>Bacillati</taxon>
        <taxon>Actinomycetota</taxon>
        <taxon>Actinomycetes</taxon>
        <taxon>Streptosporangiales</taxon>
        <taxon>Streptosporangiaceae</taxon>
        <taxon>Microbispora</taxon>
    </lineage>
</organism>
<dbReference type="EMBL" id="BOOC01000001">
    <property type="protein sequence ID" value="GIH37222.1"/>
    <property type="molecule type" value="Genomic_DNA"/>
</dbReference>
<reference evidence="2 3" key="1">
    <citation type="submission" date="2021-01" db="EMBL/GenBank/DDBJ databases">
        <title>Whole genome shotgun sequence of Microbispora corallina NBRC 16416.</title>
        <authorList>
            <person name="Komaki H."/>
            <person name="Tamura T."/>
        </authorList>
    </citation>
    <scope>NUCLEOTIDE SEQUENCE [LARGE SCALE GENOMIC DNA]</scope>
    <source>
        <strain evidence="2 3">NBRC 16416</strain>
    </source>
</reference>
<evidence type="ECO:0000313" key="2">
    <source>
        <dbReference type="EMBL" id="GIH37222.1"/>
    </source>
</evidence>
<comment type="caution">
    <text evidence="2">The sequence shown here is derived from an EMBL/GenBank/DDBJ whole genome shotgun (WGS) entry which is preliminary data.</text>
</comment>
<gene>
    <name evidence="2" type="ORF">Mco01_02220</name>
</gene>
<sequence>MPIRSGTPNMGGRTTASRTEPPIITAARPYAMIGARRGRQVTGNRGGVASDTASRREVAHGVSGDGSCGLVRDH</sequence>
<evidence type="ECO:0000256" key="1">
    <source>
        <dbReference type="SAM" id="MobiDB-lite"/>
    </source>
</evidence>
<keyword evidence="3" id="KW-1185">Reference proteome</keyword>
<name>A0ABQ4FQY6_9ACTN</name>
<feature type="compositionally biased region" description="Polar residues" evidence="1">
    <location>
        <begin position="1"/>
        <end position="18"/>
    </location>
</feature>
<dbReference type="Proteomes" id="UP000603904">
    <property type="component" value="Unassembled WGS sequence"/>
</dbReference>
<accession>A0ABQ4FQY6</accession>
<feature type="region of interest" description="Disordered" evidence="1">
    <location>
        <begin position="1"/>
        <end position="22"/>
    </location>
</feature>
<protein>
    <submittedName>
        <fullName evidence="2">Uncharacterized protein</fullName>
    </submittedName>
</protein>
<evidence type="ECO:0000313" key="3">
    <source>
        <dbReference type="Proteomes" id="UP000603904"/>
    </source>
</evidence>